<keyword evidence="4" id="KW-1185">Reference proteome</keyword>
<evidence type="ECO:0000256" key="1">
    <source>
        <dbReference type="SAM" id="MobiDB-lite"/>
    </source>
</evidence>
<dbReference type="PANTHER" id="PTHR37487">
    <property type="entry name" value="CHROMOSOME 1, WHOLE GENOME SHOTGUN SEQUENCE"/>
    <property type="match status" value="1"/>
</dbReference>
<dbReference type="EMBL" id="KE504142">
    <property type="protein sequence ID" value="EPT01433.1"/>
    <property type="molecule type" value="Genomic_DNA"/>
</dbReference>
<dbReference type="eggNOG" id="ENOG502SQZU">
    <property type="taxonomic scope" value="Eukaryota"/>
</dbReference>
<accession>S8E9X6</accession>
<dbReference type="InParanoid" id="S8E9X6"/>
<name>S8E9X6_FOMSC</name>
<proteinExistence type="predicted"/>
<feature type="signal peptide" evidence="2">
    <location>
        <begin position="1"/>
        <end position="21"/>
    </location>
</feature>
<reference evidence="3 4" key="1">
    <citation type="journal article" date="2012" name="Science">
        <title>The Paleozoic origin of enzymatic lignin decomposition reconstructed from 31 fungal genomes.</title>
        <authorList>
            <person name="Floudas D."/>
            <person name="Binder M."/>
            <person name="Riley R."/>
            <person name="Barry K."/>
            <person name="Blanchette R.A."/>
            <person name="Henrissat B."/>
            <person name="Martinez A.T."/>
            <person name="Otillar R."/>
            <person name="Spatafora J.W."/>
            <person name="Yadav J.S."/>
            <person name="Aerts A."/>
            <person name="Benoit I."/>
            <person name="Boyd A."/>
            <person name="Carlson A."/>
            <person name="Copeland A."/>
            <person name="Coutinho P.M."/>
            <person name="de Vries R.P."/>
            <person name="Ferreira P."/>
            <person name="Findley K."/>
            <person name="Foster B."/>
            <person name="Gaskell J."/>
            <person name="Glotzer D."/>
            <person name="Gorecki P."/>
            <person name="Heitman J."/>
            <person name="Hesse C."/>
            <person name="Hori C."/>
            <person name="Igarashi K."/>
            <person name="Jurgens J.A."/>
            <person name="Kallen N."/>
            <person name="Kersten P."/>
            <person name="Kohler A."/>
            <person name="Kuees U."/>
            <person name="Kumar T.K.A."/>
            <person name="Kuo A."/>
            <person name="LaButti K."/>
            <person name="Larrondo L.F."/>
            <person name="Lindquist E."/>
            <person name="Ling A."/>
            <person name="Lombard V."/>
            <person name="Lucas S."/>
            <person name="Lundell T."/>
            <person name="Martin R."/>
            <person name="McLaughlin D.J."/>
            <person name="Morgenstern I."/>
            <person name="Morin E."/>
            <person name="Murat C."/>
            <person name="Nagy L.G."/>
            <person name="Nolan M."/>
            <person name="Ohm R.A."/>
            <person name="Patyshakuliyeva A."/>
            <person name="Rokas A."/>
            <person name="Ruiz-Duenas F.J."/>
            <person name="Sabat G."/>
            <person name="Salamov A."/>
            <person name="Samejima M."/>
            <person name="Schmutz J."/>
            <person name="Slot J.C."/>
            <person name="St John F."/>
            <person name="Stenlid J."/>
            <person name="Sun H."/>
            <person name="Sun S."/>
            <person name="Syed K."/>
            <person name="Tsang A."/>
            <person name="Wiebenga A."/>
            <person name="Young D."/>
            <person name="Pisabarro A."/>
            <person name="Eastwood D.C."/>
            <person name="Martin F."/>
            <person name="Cullen D."/>
            <person name="Grigoriev I.V."/>
            <person name="Hibbett D.S."/>
        </authorList>
    </citation>
    <scope>NUCLEOTIDE SEQUENCE</scope>
    <source>
        <strain evidence="4">FP-58527</strain>
    </source>
</reference>
<evidence type="ECO:0000256" key="2">
    <source>
        <dbReference type="SAM" id="SignalP"/>
    </source>
</evidence>
<evidence type="ECO:0000313" key="4">
    <source>
        <dbReference type="Proteomes" id="UP000015241"/>
    </source>
</evidence>
<sequence>MFATLVSVALFSGLAIKGARADFAVDTPALVQCQPATLTWTDTGAGPYNVIIVPSDDVCGEELADLGDFTGLTTNWTVNIPAGQSVTFSVQDNNGDEAWSGSATIAGSDDSSCLSAASGASSVASTTVASATTSVTTHHTTAKTTGSGIINNASPSSSGGAQVVGGASEGESSAGFTMHQLNAPVMILSALAALAIAF</sequence>
<gene>
    <name evidence="3" type="ORF">FOMPIDRAFT_1023310</name>
</gene>
<protein>
    <submittedName>
        <fullName evidence="3">Uncharacterized protein</fullName>
    </submittedName>
</protein>
<dbReference type="HOGENOM" id="CLU_063099_3_0_1"/>
<evidence type="ECO:0000313" key="3">
    <source>
        <dbReference type="EMBL" id="EPT01433.1"/>
    </source>
</evidence>
<dbReference type="PANTHER" id="PTHR37487:SF3">
    <property type="entry name" value="CLEAVAGE_POLYADENYLATION SPECIFICITY FACTOR A SUBUNIT N-TERMINAL DOMAIN-CONTAINING PROTEIN"/>
    <property type="match status" value="1"/>
</dbReference>
<dbReference type="Proteomes" id="UP000015241">
    <property type="component" value="Unassembled WGS sequence"/>
</dbReference>
<feature type="chain" id="PRO_5004550317" evidence="2">
    <location>
        <begin position="22"/>
        <end position="198"/>
    </location>
</feature>
<keyword evidence="2" id="KW-0732">Signal</keyword>
<dbReference type="AlphaFoldDB" id="S8E9X6"/>
<feature type="region of interest" description="Disordered" evidence="1">
    <location>
        <begin position="131"/>
        <end position="172"/>
    </location>
</feature>
<organism evidence="3 4">
    <name type="scientific">Fomitopsis schrenkii</name>
    <name type="common">Brown rot fungus</name>
    <dbReference type="NCBI Taxonomy" id="2126942"/>
    <lineage>
        <taxon>Eukaryota</taxon>
        <taxon>Fungi</taxon>
        <taxon>Dikarya</taxon>
        <taxon>Basidiomycota</taxon>
        <taxon>Agaricomycotina</taxon>
        <taxon>Agaricomycetes</taxon>
        <taxon>Polyporales</taxon>
        <taxon>Fomitopsis</taxon>
    </lineage>
</organism>
<dbReference type="OrthoDB" id="3259746at2759"/>